<dbReference type="OrthoDB" id="5296924at2"/>
<evidence type="ECO:0000256" key="2">
    <source>
        <dbReference type="ARBA" id="ARBA00023125"/>
    </source>
</evidence>
<evidence type="ECO:0000313" key="6">
    <source>
        <dbReference type="Proteomes" id="UP000321199"/>
    </source>
</evidence>
<dbReference type="PRINTS" id="PR00778">
    <property type="entry name" value="HTHARSR"/>
</dbReference>
<reference evidence="5 6" key="1">
    <citation type="submission" date="2019-07" db="EMBL/GenBank/DDBJ databases">
        <title>Complete genome sequence of Comamonas sp. NLF 7-7 isolated from livestock.</title>
        <authorList>
            <person name="Kim D.H."/>
            <person name="Kim J.G."/>
        </authorList>
    </citation>
    <scope>NUCLEOTIDE SEQUENCE [LARGE SCALE GENOMIC DNA]</scope>
    <source>
        <strain evidence="5 6">NLF 7-7</strain>
    </source>
</reference>
<keyword evidence="2" id="KW-0238">DNA-binding</keyword>
<dbReference type="PROSITE" id="PS50987">
    <property type="entry name" value="HTH_ARSR_2"/>
    <property type="match status" value="1"/>
</dbReference>
<dbReference type="Gene3D" id="1.10.10.10">
    <property type="entry name" value="Winged helix-like DNA-binding domain superfamily/Winged helix DNA-binding domain"/>
    <property type="match status" value="1"/>
</dbReference>
<evidence type="ECO:0000256" key="1">
    <source>
        <dbReference type="ARBA" id="ARBA00023015"/>
    </source>
</evidence>
<dbReference type="GO" id="GO:0003700">
    <property type="term" value="F:DNA-binding transcription factor activity"/>
    <property type="evidence" value="ECO:0007669"/>
    <property type="project" value="InterPro"/>
</dbReference>
<accession>A0A5B8RYI9</accession>
<dbReference type="PANTHER" id="PTHR43132:SF2">
    <property type="entry name" value="ARSENICAL RESISTANCE OPERON REPRESSOR ARSR-RELATED"/>
    <property type="match status" value="1"/>
</dbReference>
<evidence type="ECO:0000256" key="3">
    <source>
        <dbReference type="ARBA" id="ARBA00023163"/>
    </source>
</evidence>
<gene>
    <name evidence="5" type="ORF">FOZ74_14910</name>
</gene>
<keyword evidence="3" id="KW-0804">Transcription</keyword>
<dbReference type="InterPro" id="IPR011991">
    <property type="entry name" value="ArsR-like_HTH"/>
</dbReference>
<dbReference type="Proteomes" id="UP000321199">
    <property type="component" value="Chromosome"/>
</dbReference>
<evidence type="ECO:0000259" key="4">
    <source>
        <dbReference type="PROSITE" id="PS50987"/>
    </source>
</evidence>
<protein>
    <submittedName>
        <fullName evidence="5">Winged helix-turn-helix transcriptional regulator</fullName>
    </submittedName>
</protein>
<dbReference type="InterPro" id="IPR001845">
    <property type="entry name" value="HTH_ArsR_DNA-bd_dom"/>
</dbReference>
<dbReference type="SUPFAM" id="SSF46785">
    <property type="entry name" value="Winged helix' DNA-binding domain"/>
    <property type="match status" value="1"/>
</dbReference>
<dbReference type="GO" id="GO:0003677">
    <property type="term" value="F:DNA binding"/>
    <property type="evidence" value="ECO:0007669"/>
    <property type="project" value="UniProtKB-KW"/>
</dbReference>
<dbReference type="Pfam" id="PF01022">
    <property type="entry name" value="HTH_5"/>
    <property type="match status" value="1"/>
</dbReference>
<keyword evidence="6" id="KW-1185">Reference proteome</keyword>
<dbReference type="EMBL" id="CP042344">
    <property type="protein sequence ID" value="QEA14213.1"/>
    <property type="molecule type" value="Genomic_DNA"/>
</dbReference>
<dbReference type="RefSeq" id="WP_146913794.1">
    <property type="nucleotide sequence ID" value="NZ_CP042344.1"/>
</dbReference>
<dbReference type="AlphaFoldDB" id="A0A5B8RYI9"/>
<dbReference type="InterPro" id="IPR036388">
    <property type="entry name" value="WH-like_DNA-bd_sf"/>
</dbReference>
<name>A0A5B8RYI9_9BURK</name>
<sequence>MSPASPLHIVSTDRHAPPSEEVFERAADIFRLMSTPVRLQIISSLCAGEKNVSEILGEIATTQPNLSQHLNVLYRAEILARERRGNQVFYRIHNHDVVALCRTLCGMLTADQDQHAHAP</sequence>
<dbReference type="CDD" id="cd00090">
    <property type="entry name" value="HTH_ARSR"/>
    <property type="match status" value="1"/>
</dbReference>
<proteinExistence type="predicted"/>
<dbReference type="InterPro" id="IPR036390">
    <property type="entry name" value="WH_DNA-bd_sf"/>
</dbReference>
<dbReference type="NCBIfam" id="NF033788">
    <property type="entry name" value="HTH_metalloreg"/>
    <property type="match status" value="1"/>
</dbReference>
<dbReference type="InterPro" id="IPR051011">
    <property type="entry name" value="Metal_resp_trans_reg"/>
</dbReference>
<dbReference type="PANTHER" id="PTHR43132">
    <property type="entry name" value="ARSENICAL RESISTANCE OPERON REPRESSOR ARSR-RELATED"/>
    <property type="match status" value="1"/>
</dbReference>
<organism evidence="5 6">
    <name type="scientific">Comamonas flocculans</name>
    <dbReference type="NCBI Taxonomy" id="2597701"/>
    <lineage>
        <taxon>Bacteria</taxon>
        <taxon>Pseudomonadati</taxon>
        <taxon>Pseudomonadota</taxon>
        <taxon>Betaproteobacteria</taxon>
        <taxon>Burkholderiales</taxon>
        <taxon>Comamonadaceae</taxon>
        <taxon>Comamonas</taxon>
    </lineage>
</organism>
<dbReference type="KEGG" id="cof:FOZ74_14910"/>
<dbReference type="SMART" id="SM00418">
    <property type="entry name" value="HTH_ARSR"/>
    <property type="match status" value="1"/>
</dbReference>
<feature type="domain" description="HTH arsR-type" evidence="4">
    <location>
        <begin position="18"/>
        <end position="112"/>
    </location>
</feature>
<evidence type="ECO:0000313" key="5">
    <source>
        <dbReference type="EMBL" id="QEA14213.1"/>
    </source>
</evidence>
<keyword evidence="1" id="KW-0805">Transcription regulation</keyword>